<gene>
    <name evidence="1" type="ORF">P5633_11695</name>
</gene>
<evidence type="ECO:0000313" key="2">
    <source>
        <dbReference type="Proteomes" id="UP001214898"/>
    </source>
</evidence>
<dbReference type="EMBL" id="CP120576">
    <property type="protein sequence ID" value="WEY83112.2"/>
    <property type="molecule type" value="Genomic_DNA"/>
</dbReference>
<dbReference type="Proteomes" id="UP001214898">
    <property type="component" value="Chromosome"/>
</dbReference>
<accession>A0AAX3RJ25</accession>
<protein>
    <submittedName>
        <fullName evidence="1">Uncharacterized protein</fullName>
    </submittedName>
</protein>
<evidence type="ECO:0000313" key="1">
    <source>
        <dbReference type="EMBL" id="WEY83112.2"/>
    </source>
</evidence>
<name>A0AAX3RJ25_BACIU</name>
<organism evidence="1 2">
    <name type="scientific">Bacillus subtilis</name>
    <dbReference type="NCBI Taxonomy" id="1423"/>
    <lineage>
        <taxon>Bacteria</taxon>
        <taxon>Bacillati</taxon>
        <taxon>Bacillota</taxon>
        <taxon>Bacilli</taxon>
        <taxon>Bacillales</taxon>
        <taxon>Bacillaceae</taxon>
        <taxon>Bacillus</taxon>
    </lineage>
</organism>
<dbReference type="AlphaFoldDB" id="A0AAX3RJ25"/>
<proteinExistence type="predicted"/>
<reference evidence="1" key="1">
    <citation type="submission" date="2025-02" db="EMBL/GenBank/DDBJ databases">
        <title>Complete genome sequences of 52 Bacillus and Priestia strains isolated from West-African fermentations and 26 reference strains from the DSMZ collection.</title>
        <authorList>
            <person name="Wiedenbein E.S."/>
            <person name="Canoy T.S."/>
            <person name="Hui Y."/>
            <person name="Parkouda C."/>
            <person name="Dawende C."/>
            <person name="Ametefe E."/>
            <person name="Jespersen L."/>
            <person name="Nielsen D.S."/>
        </authorList>
    </citation>
    <scope>NUCLEOTIDE SEQUENCE</scope>
    <source>
        <strain evidence="1">PRO56</strain>
    </source>
</reference>
<sequence length="89" mass="10143">MAEYKLFKVGLDGCYDIIAAETAEQALAHQLSLVEPNHYSVDEVPEVSEIDTDTVEKFETESGGFEYMTFADYLADFKYEQPAIVCWFE</sequence>